<proteinExistence type="predicted"/>
<accession>A0A0E9WF96</accession>
<dbReference type="EMBL" id="GBXM01019550">
    <property type="protein sequence ID" value="JAH89027.1"/>
    <property type="molecule type" value="Transcribed_RNA"/>
</dbReference>
<sequence>MTYRLHVQLLTGYNIVKPYGFNRSSSVLTGLCSSLKPRTGLLMIFRVLHSYVMVLH</sequence>
<name>A0A0E9WF96_ANGAN</name>
<protein>
    <submittedName>
        <fullName evidence="1">Uncharacterized protein</fullName>
    </submittedName>
</protein>
<organism evidence="1">
    <name type="scientific">Anguilla anguilla</name>
    <name type="common">European freshwater eel</name>
    <name type="synonym">Muraena anguilla</name>
    <dbReference type="NCBI Taxonomy" id="7936"/>
    <lineage>
        <taxon>Eukaryota</taxon>
        <taxon>Metazoa</taxon>
        <taxon>Chordata</taxon>
        <taxon>Craniata</taxon>
        <taxon>Vertebrata</taxon>
        <taxon>Euteleostomi</taxon>
        <taxon>Actinopterygii</taxon>
        <taxon>Neopterygii</taxon>
        <taxon>Teleostei</taxon>
        <taxon>Anguilliformes</taxon>
        <taxon>Anguillidae</taxon>
        <taxon>Anguilla</taxon>
    </lineage>
</organism>
<reference evidence="1" key="2">
    <citation type="journal article" date="2015" name="Fish Shellfish Immunol.">
        <title>Early steps in the European eel (Anguilla anguilla)-Vibrio vulnificus interaction in the gills: Role of the RtxA13 toxin.</title>
        <authorList>
            <person name="Callol A."/>
            <person name="Pajuelo D."/>
            <person name="Ebbesson L."/>
            <person name="Teles M."/>
            <person name="MacKenzie S."/>
            <person name="Amaro C."/>
        </authorList>
    </citation>
    <scope>NUCLEOTIDE SEQUENCE</scope>
</reference>
<evidence type="ECO:0000313" key="1">
    <source>
        <dbReference type="EMBL" id="JAH89027.1"/>
    </source>
</evidence>
<dbReference type="AlphaFoldDB" id="A0A0E9WF96"/>
<reference evidence="1" key="1">
    <citation type="submission" date="2014-11" db="EMBL/GenBank/DDBJ databases">
        <authorList>
            <person name="Amaro Gonzalez C."/>
        </authorList>
    </citation>
    <scope>NUCLEOTIDE SEQUENCE</scope>
</reference>